<feature type="chain" id="PRO_5035768404" description="Apple domain-containing protein" evidence="1">
    <location>
        <begin position="22"/>
        <end position="265"/>
    </location>
</feature>
<accession>A0A8S9ZAC8</accession>
<evidence type="ECO:0000313" key="2">
    <source>
        <dbReference type="EMBL" id="KAF7260858.1"/>
    </source>
</evidence>
<dbReference type="Proteomes" id="UP000822476">
    <property type="component" value="Unassembled WGS sequence"/>
</dbReference>
<evidence type="ECO:0000313" key="3">
    <source>
        <dbReference type="Proteomes" id="UP000822476"/>
    </source>
</evidence>
<evidence type="ECO:0008006" key="4">
    <source>
        <dbReference type="Google" id="ProtNLM"/>
    </source>
</evidence>
<sequence>MLQRLWRVFSLLSLCTHVSQCGLPFTGCPEDLDHVGSNVCVMYLGDTNAFCDAAERCAGYGKLRGWKLFLIGRNAPLLHKIHPFTSHPIWTGVNQLLIDRQTASDGWRDTNPDTPEYTTPLNFSWYTTQTSADSPYTYYDFHDKAFSGGTIGTTYDHGVYCEFGGLLPSAVTTTKFRTDFPEKISEFFPVNSEFTGCYINDNSRTTKLKCVFMCAKYHACRSVYFDEQTGQCIQVLYADSLLAEYHRKMGAAWVRFAKTPAVRMP</sequence>
<gene>
    <name evidence="2" type="ORF">EG68_01892</name>
</gene>
<keyword evidence="3" id="KW-1185">Reference proteome</keyword>
<dbReference type="OrthoDB" id="6240472at2759"/>
<feature type="signal peptide" evidence="1">
    <location>
        <begin position="1"/>
        <end position="21"/>
    </location>
</feature>
<keyword evidence="1" id="KW-0732">Signal</keyword>
<organism evidence="2 3">
    <name type="scientific">Paragonimus skrjabini miyazakii</name>
    <dbReference type="NCBI Taxonomy" id="59628"/>
    <lineage>
        <taxon>Eukaryota</taxon>
        <taxon>Metazoa</taxon>
        <taxon>Spiralia</taxon>
        <taxon>Lophotrochozoa</taxon>
        <taxon>Platyhelminthes</taxon>
        <taxon>Trematoda</taxon>
        <taxon>Digenea</taxon>
        <taxon>Plagiorchiida</taxon>
        <taxon>Troglotremata</taxon>
        <taxon>Troglotrematidae</taxon>
        <taxon>Paragonimus</taxon>
    </lineage>
</organism>
<reference evidence="2" key="1">
    <citation type="submission" date="2019-07" db="EMBL/GenBank/DDBJ databases">
        <title>Annotation for the trematode Paragonimus miyazaki's.</title>
        <authorList>
            <person name="Choi Y.-J."/>
        </authorList>
    </citation>
    <scope>NUCLEOTIDE SEQUENCE</scope>
    <source>
        <strain evidence="2">Japan</strain>
    </source>
</reference>
<name>A0A8S9ZAC8_9TREM</name>
<dbReference type="EMBL" id="JTDE01000583">
    <property type="protein sequence ID" value="KAF7260858.1"/>
    <property type="molecule type" value="Genomic_DNA"/>
</dbReference>
<comment type="caution">
    <text evidence="2">The sequence shown here is derived from an EMBL/GenBank/DDBJ whole genome shotgun (WGS) entry which is preliminary data.</text>
</comment>
<dbReference type="AlphaFoldDB" id="A0A8S9ZAC8"/>
<protein>
    <recommendedName>
        <fullName evidence="4">Apple domain-containing protein</fullName>
    </recommendedName>
</protein>
<proteinExistence type="predicted"/>
<evidence type="ECO:0000256" key="1">
    <source>
        <dbReference type="SAM" id="SignalP"/>
    </source>
</evidence>